<reference evidence="1 2" key="1">
    <citation type="submission" date="2015-02" db="EMBL/GenBank/DDBJ databases">
        <authorList>
            <person name="Ju K.-S."/>
            <person name="Doroghazi J.R."/>
            <person name="Metcalf W."/>
        </authorList>
    </citation>
    <scope>NUCLEOTIDE SEQUENCE [LARGE SCALE GENOMIC DNA]</scope>
    <source>
        <strain evidence="1 2">NRRL B-16140</strain>
    </source>
</reference>
<dbReference type="Proteomes" id="UP000033393">
    <property type="component" value="Unassembled WGS sequence"/>
</dbReference>
<keyword evidence="2" id="KW-1185">Reference proteome</keyword>
<comment type="caution">
    <text evidence="1">The sequence shown here is derived from an EMBL/GenBank/DDBJ whole genome shotgun (WGS) entry which is preliminary data.</text>
</comment>
<accession>A0A0F0GLW6</accession>
<sequence>MEPLERTMPYSNDKFAMTLKAEPSSPSARTGFVYFDAADEPTRSTARRVGTLVAEAPDAATRFESDPGLGPGGDTVSAAAALIGGAIARVLAYEESK</sequence>
<dbReference type="AlphaFoldDB" id="A0A0F0GLW6"/>
<dbReference type="RefSeq" id="WP_045315579.1">
    <property type="nucleotide sequence ID" value="NZ_JYJG01000285.1"/>
</dbReference>
<gene>
    <name evidence="1" type="ORF">UK23_32770</name>
</gene>
<evidence type="ECO:0000313" key="2">
    <source>
        <dbReference type="Proteomes" id="UP000033393"/>
    </source>
</evidence>
<name>A0A0F0GLW6_LENAE</name>
<dbReference type="PATRIC" id="fig|68170.10.peg.8534"/>
<organism evidence="1 2">
    <name type="scientific">Lentzea aerocolonigenes</name>
    <name type="common">Lechevalieria aerocolonigenes</name>
    <name type="synonym">Saccharothrix aerocolonigenes</name>
    <dbReference type="NCBI Taxonomy" id="68170"/>
    <lineage>
        <taxon>Bacteria</taxon>
        <taxon>Bacillati</taxon>
        <taxon>Actinomycetota</taxon>
        <taxon>Actinomycetes</taxon>
        <taxon>Pseudonocardiales</taxon>
        <taxon>Pseudonocardiaceae</taxon>
        <taxon>Lentzea</taxon>
    </lineage>
</organism>
<evidence type="ECO:0000313" key="1">
    <source>
        <dbReference type="EMBL" id="KJK43561.1"/>
    </source>
</evidence>
<dbReference type="EMBL" id="JYJG01000285">
    <property type="protein sequence ID" value="KJK43561.1"/>
    <property type="molecule type" value="Genomic_DNA"/>
</dbReference>
<proteinExistence type="predicted"/>
<protein>
    <submittedName>
        <fullName evidence="1">Uncharacterized protein</fullName>
    </submittedName>
</protein>